<evidence type="ECO:0000256" key="7">
    <source>
        <dbReference type="RuleBase" id="RU363032"/>
    </source>
</evidence>
<evidence type="ECO:0000256" key="4">
    <source>
        <dbReference type="ARBA" id="ARBA00022692"/>
    </source>
</evidence>
<name>A0A1H9RAR7_9LACT</name>
<dbReference type="PROSITE" id="PS50928">
    <property type="entry name" value="ABC_TM1"/>
    <property type="match status" value="1"/>
</dbReference>
<keyword evidence="3" id="KW-1003">Cell membrane</keyword>
<dbReference type="Pfam" id="PF00528">
    <property type="entry name" value="BPD_transp_1"/>
    <property type="match status" value="1"/>
</dbReference>
<dbReference type="PANTHER" id="PTHR43163">
    <property type="entry name" value="DIPEPTIDE TRANSPORT SYSTEM PERMEASE PROTEIN DPPB-RELATED"/>
    <property type="match status" value="1"/>
</dbReference>
<dbReference type="EMBL" id="FOHA01000003">
    <property type="protein sequence ID" value="SER70021.1"/>
    <property type="molecule type" value="Genomic_DNA"/>
</dbReference>
<feature type="transmembrane region" description="Helical" evidence="7">
    <location>
        <begin position="99"/>
        <end position="120"/>
    </location>
</feature>
<dbReference type="Proteomes" id="UP000198948">
    <property type="component" value="Unassembled WGS sequence"/>
</dbReference>
<dbReference type="PANTHER" id="PTHR43163:SF6">
    <property type="entry name" value="DIPEPTIDE TRANSPORT SYSTEM PERMEASE PROTEIN DPPB-RELATED"/>
    <property type="match status" value="1"/>
</dbReference>
<comment type="similarity">
    <text evidence="7">Belongs to the binding-protein-dependent transport system permease family.</text>
</comment>
<keyword evidence="6 7" id="KW-0472">Membrane</keyword>
<sequence length="320" mass="35351">MWKTVLRRVLFMIPQLFILSILIFALAKLMPGDPFTGLITPDTDPKTIEALREAAGLNDSILVQYGRWITNAFKGDFGVSYTHKIAVSSIIGQRAGNTVFLSLFTIIMTYVIALPVGLLAGRYQNSIFDKIVVIYNYISYAVPTFVLGLVILFLFGYQLQWFPTSGSVDVGVTSGTFAYFMNKLYHLILPGLTGAILGTATTIQYLRNEVIDAKQQDFVKTARSKGVPVSKVYSRHIFRNSMLPITSNIGMELVALISGSIFIETIFAYPGIGQLFIQSIGSRDYSVITALVMLFGVITLIGTLVSDILMSVVDPRIRLD</sequence>
<feature type="transmembrane region" description="Helical" evidence="7">
    <location>
        <begin position="184"/>
        <end position="206"/>
    </location>
</feature>
<organism evidence="9 10">
    <name type="scientific">Isobaculum melis</name>
    <dbReference type="NCBI Taxonomy" id="142588"/>
    <lineage>
        <taxon>Bacteria</taxon>
        <taxon>Bacillati</taxon>
        <taxon>Bacillota</taxon>
        <taxon>Bacilli</taxon>
        <taxon>Lactobacillales</taxon>
        <taxon>Carnobacteriaceae</taxon>
        <taxon>Isobaculum</taxon>
    </lineage>
</organism>
<dbReference type="RefSeq" id="WP_092650693.1">
    <property type="nucleotide sequence ID" value="NZ_FOHA01000003.1"/>
</dbReference>
<dbReference type="InterPro" id="IPR035906">
    <property type="entry name" value="MetI-like_sf"/>
</dbReference>
<dbReference type="Gene3D" id="1.10.3720.10">
    <property type="entry name" value="MetI-like"/>
    <property type="match status" value="1"/>
</dbReference>
<dbReference type="SUPFAM" id="SSF161098">
    <property type="entry name" value="MetI-like"/>
    <property type="match status" value="1"/>
</dbReference>
<reference evidence="9 10" key="1">
    <citation type="submission" date="2016-10" db="EMBL/GenBank/DDBJ databases">
        <authorList>
            <person name="de Groot N.N."/>
        </authorList>
    </citation>
    <scope>NUCLEOTIDE SEQUENCE [LARGE SCALE GENOMIC DNA]</scope>
    <source>
        <strain evidence="9 10">DSM 13760</strain>
    </source>
</reference>
<feature type="transmembrane region" description="Helical" evidence="7">
    <location>
        <begin position="9"/>
        <end position="27"/>
    </location>
</feature>
<evidence type="ECO:0000256" key="5">
    <source>
        <dbReference type="ARBA" id="ARBA00022989"/>
    </source>
</evidence>
<dbReference type="InterPro" id="IPR000515">
    <property type="entry name" value="MetI-like"/>
</dbReference>
<feature type="transmembrane region" description="Helical" evidence="7">
    <location>
        <begin position="290"/>
        <end position="313"/>
    </location>
</feature>
<feature type="transmembrane region" description="Helical" evidence="7">
    <location>
        <begin position="249"/>
        <end position="270"/>
    </location>
</feature>
<dbReference type="AlphaFoldDB" id="A0A1H9RAR7"/>
<proteinExistence type="inferred from homology"/>
<keyword evidence="4 7" id="KW-0812">Transmembrane</keyword>
<dbReference type="STRING" id="142588.SAMN04488559_103174"/>
<comment type="subcellular location">
    <subcellularLocation>
        <location evidence="1 7">Cell membrane</location>
        <topology evidence="1 7">Multi-pass membrane protein</topology>
    </subcellularLocation>
</comment>
<protein>
    <submittedName>
        <fullName evidence="9">Peptide/nickel transport system permease protein</fullName>
    </submittedName>
</protein>
<dbReference type="InterPro" id="IPR045621">
    <property type="entry name" value="BPD_transp_1_N"/>
</dbReference>
<dbReference type="Pfam" id="PF19300">
    <property type="entry name" value="BPD_transp_1_N"/>
    <property type="match status" value="1"/>
</dbReference>
<feature type="transmembrane region" description="Helical" evidence="7">
    <location>
        <begin position="132"/>
        <end position="157"/>
    </location>
</feature>
<dbReference type="GO" id="GO:0055085">
    <property type="term" value="P:transmembrane transport"/>
    <property type="evidence" value="ECO:0007669"/>
    <property type="project" value="InterPro"/>
</dbReference>
<feature type="domain" description="ABC transmembrane type-1" evidence="8">
    <location>
        <begin position="95"/>
        <end position="306"/>
    </location>
</feature>
<evidence type="ECO:0000313" key="9">
    <source>
        <dbReference type="EMBL" id="SER70021.1"/>
    </source>
</evidence>
<evidence type="ECO:0000256" key="2">
    <source>
        <dbReference type="ARBA" id="ARBA00022448"/>
    </source>
</evidence>
<keyword evidence="10" id="KW-1185">Reference proteome</keyword>
<evidence type="ECO:0000256" key="6">
    <source>
        <dbReference type="ARBA" id="ARBA00023136"/>
    </source>
</evidence>
<dbReference type="GO" id="GO:0005886">
    <property type="term" value="C:plasma membrane"/>
    <property type="evidence" value="ECO:0007669"/>
    <property type="project" value="UniProtKB-SubCell"/>
</dbReference>
<evidence type="ECO:0000256" key="1">
    <source>
        <dbReference type="ARBA" id="ARBA00004651"/>
    </source>
</evidence>
<dbReference type="OrthoDB" id="9773683at2"/>
<keyword evidence="2 7" id="KW-0813">Transport</keyword>
<dbReference type="NCBIfam" id="NF045472">
    <property type="entry name" value="Opp4B"/>
    <property type="match status" value="1"/>
</dbReference>
<gene>
    <name evidence="9" type="ORF">SAMN04488559_103174</name>
</gene>
<keyword evidence="5 7" id="KW-1133">Transmembrane helix</keyword>
<evidence type="ECO:0000259" key="8">
    <source>
        <dbReference type="PROSITE" id="PS50928"/>
    </source>
</evidence>
<accession>A0A1H9RAR7</accession>
<dbReference type="CDD" id="cd06261">
    <property type="entry name" value="TM_PBP2"/>
    <property type="match status" value="1"/>
</dbReference>
<evidence type="ECO:0000313" key="10">
    <source>
        <dbReference type="Proteomes" id="UP000198948"/>
    </source>
</evidence>
<evidence type="ECO:0000256" key="3">
    <source>
        <dbReference type="ARBA" id="ARBA00022475"/>
    </source>
</evidence>